<dbReference type="NCBIfam" id="NF006598">
    <property type="entry name" value="PRK09135.1"/>
    <property type="match status" value="1"/>
</dbReference>
<dbReference type="Gene3D" id="3.40.50.720">
    <property type="entry name" value="NAD(P)-binding Rossmann-like Domain"/>
    <property type="match status" value="1"/>
</dbReference>
<dbReference type="Proteomes" id="UP000294914">
    <property type="component" value="Unassembled WGS sequence"/>
</dbReference>
<dbReference type="Pfam" id="PF13561">
    <property type="entry name" value="adh_short_C2"/>
    <property type="match status" value="1"/>
</dbReference>
<dbReference type="InterPro" id="IPR002347">
    <property type="entry name" value="SDR_fam"/>
</dbReference>
<dbReference type="PANTHER" id="PTHR43639">
    <property type="entry name" value="OXIDOREDUCTASE, SHORT-CHAIN DEHYDROGENASE/REDUCTASE FAMILY (AFU_ORTHOLOGUE AFUA_5G02870)"/>
    <property type="match status" value="1"/>
</dbReference>
<comment type="similarity">
    <text evidence="1">Belongs to the short-chain dehydrogenases/reductases (SDR) family.</text>
</comment>
<dbReference type="OrthoDB" id="9793499at2"/>
<gene>
    <name evidence="3" type="ORF">EDC23_2652</name>
</gene>
<dbReference type="PROSITE" id="PS00061">
    <property type="entry name" value="ADH_SHORT"/>
    <property type="match status" value="1"/>
</dbReference>
<protein>
    <submittedName>
        <fullName evidence="3">Pteridine reductase</fullName>
    </submittedName>
</protein>
<dbReference type="FunFam" id="3.40.50.720:FF:000084">
    <property type="entry name" value="Short-chain dehydrogenase reductase"/>
    <property type="match status" value="1"/>
</dbReference>
<proteinExistence type="inferred from homology"/>
<sequence>MSEHKVVLITGAAHRIGATTARLLHEQGMNIVLHYRHSREAAEQLQLELEHQRADSVVLAQADLHHTNELRQLAKQAAQVWGRLDVLINNASTFYPTPVESASIAQWDDLMGSNVKAPFFLSQAAAPYLQEQQGCIVNIVDIHAERPLRNFPLYSMAKASLGMMTKALAAELGPEIRVNGVAPGAILWPENLEDEDKEKIISRTFLKRRGSPDDIAKAILYLIRDADYMTGQILAVDGGRSLNS</sequence>
<dbReference type="PANTHER" id="PTHR43639:SF1">
    <property type="entry name" value="SHORT-CHAIN DEHYDROGENASE_REDUCTASE FAMILY PROTEIN"/>
    <property type="match status" value="1"/>
</dbReference>
<accession>A0A4R8IJE5</accession>
<evidence type="ECO:0000313" key="3">
    <source>
        <dbReference type="EMBL" id="TDX98168.1"/>
    </source>
</evidence>
<evidence type="ECO:0000256" key="1">
    <source>
        <dbReference type="ARBA" id="ARBA00006484"/>
    </source>
</evidence>
<name>A0A4R8IJE5_9GAMM</name>
<dbReference type="SUPFAM" id="SSF51735">
    <property type="entry name" value="NAD(P)-binding Rossmann-fold domains"/>
    <property type="match status" value="1"/>
</dbReference>
<keyword evidence="4" id="KW-1185">Reference proteome</keyword>
<keyword evidence="2" id="KW-0560">Oxidoreductase</keyword>
<dbReference type="GO" id="GO:0016491">
    <property type="term" value="F:oxidoreductase activity"/>
    <property type="evidence" value="ECO:0007669"/>
    <property type="project" value="UniProtKB-KW"/>
</dbReference>
<reference evidence="3 4" key="1">
    <citation type="submission" date="2019-03" db="EMBL/GenBank/DDBJ databases">
        <title>Genomic Encyclopedia of Type Strains, Phase IV (KMG-IV): sequencing the most valuable type-strain genomes for metagenomic binning, comparative biology and taxonomic classification.</title>
        <authorList>
            <person name="Goeker M."/>
        </authorList>
    </citation>
    <scope>NUCLEOTIDE SEQUENCE [LARGE SCALE GENOMIC DNA]</scope>
    <source>
        <strain evidence="3 4">DSM 16326</strain>
    </source>
</reference>
<evidence type="ECO:0000313" key="4">
    <source>
        <dbReference type="Proteomes" id="UP000294914"/>
    </source>
</evidence>
<evidence type="ECO:0000256" key="2">
    <source>
        <dbReference type="ARBA" id="ARBA00023002"/>
    </source>
</evidence>
<dbReference type="PRINTS" id="PR00080">
    <property type="entry name" value="SDRFAMILY"/>
</dbReference>
<dbReference type="PRINTS" id="PR00081">
    <property type="entry name" value="GDHRDH"/>
</dbReference>
<dbReference type="EMBL" id="SOQX01000009">
    <property type="protein sequence ID" value="TDX98168.1"/>
    <property type="molecule type" value="Genomic_DNA"/>
</dbReference>
<organism evidence="3 4">
    <name type="scientific">Thiohalophilus thiocyanatoxydans</name>
    <dbReference type="NCBI Taxonomy" id="381308"/>
    <lineage>
        <taxon>Bacteria</taxon>
        <taxon>Pseudomonadati</taxon>
        <taxon>Pseudomonadota</taxon>
        <taxon>Gammaproteobacteria</taxon>
        <taxon>Thiohalomonadales</taxon>
        <taxon>Thiohalophilaceae</taxon>
        <taxon>Thiohalophilus</taxon>
    </lineage>
</organism>
<dbReference type="AlphaFoldDB" id="A0A4R8IJE5"/>
<comment type="caution">
    <text evidence="3">The sequence shown here is derived from an EMBL/GenBank/DDBJ whole genome shotgun (WGS) entry which is preliminary data.</text>
</comment>
<dbReference type="RefSeq" id="WP_134085196.1">
    <property type="nucleotide sequence ID" value="NZ_SOQX01000009.1"/>
</dbReference>
<dbReference type="InterPro" id="IPR036291">
    <property type="entry name" value="NAD(P)-bd_dom_sf"/>
</dbReference>
<dbReference type="InterPro" id="IPR020904">
    <property type="entry name" value="Sc_DH/Rdtase_CS"/>
</dbReference>